<keyword evidence="3" id="KW-1185">Reference proteome</keyword>
<dbReference type="EMBL" id="AP022612">
    <property type="protein sequence ID" value="BBZ34427.1"/>
    <property type="molecule type" value="Genomic_DNA"/>
</dbReference>
<name>A0A7I7XYQ8_9MYCO</name>
<evidence type="ECO:0000313" key="2">
    <source>
        <dbReference type="EMBL" id="BBZ34427.1"/>
    </source>
</evidence>
<sequence length="222" mass="23517">MGRFSWGVLVLVLGLIAGATTGCTLTVAGLGAKPSAEPPLWAPVVDADAVMLTLAQMRGITGGGEDLSVIPSMDSDYPVDIDLLARDAPPPCRFLFVETEVFGKYRSGSAGVIDDFHKVTYQNPPAAALISQAAATYPDEQIALRVFSDLVATSTECAQTSFGQVFLGDVVTEESALHTRASAECGRDYRLKSVVLAEVTFCAYAESVPRIVMTNLLRNVPG</sequence>
<dbReference type="InterPro" id="IPR038232">
    <property type="entry name" value="PknH-like_Extracell_sf"/>
</dbReference>
<dbReference type="RefSeq" id="WP_179965760.1">
    <property type="nucleotide sequence ID" value="NZ_AP022612.1"/>
</dbReference>
<dbReference type="Gene3D" id="3.40.1000.70">
    <property type="entry name" value="PknH-like extracellular domain"/>
    <property type="match status" value="1"/>
</dbReference>
<dbReference type="InterPro" id="IPR026954">
    <property type="entry name" value="PknH-like_Extracell"/>
</dbReference>
<feature type="domain" description="PknH-like extracellular" evidence="1">
    <location>
        <begin position="47"/>
        <end position="205"/>
    </location>
</feature>
<dbReference type="Proteomes" id="UP000466931">
    <property type="component" value="Chromosome"/>
</dbReference>
<evidence type="ECO:0000313" key="3">
    <source>
        <dbReference type="Proteomes" id="UP000466931"/>
    </source>
</evidence>
<evidence type="ECO:0000259" key="1">
    <source>
        <dbReference type="Pfam" id="PF14032"/>
    </source>
</evidence>
<reference evidence="2" key="1">
    <citation type="journal article" date="2019" name="Emerg. Microbes Infect.">
        <title>Comprehensive subspecies identification of 175 nontuberculous mycobacteria species based on 7547 genomic profiles.</title>
        <authorList>
            <person name="Matsumoto Y."/>
            <person name="Kinjo T."/>
            <person name="Motooka D."/>
            <person name="Nabeya D."/>
            <person name="Jung N."/>
            <person name="Uechi K."/>
            <person name="Horii T."/>
            <person name="Iida T."/>
            <person name="Fujita J."/>
            <person name="Nakamura S."/>
        </authorList>
    </citation>
    <scope>NUCLEOTIDE SEQUENCE [LARGE SCALE GENOMIC DNA]</scope>
    <source>
        <strain evidence="2">JCM 13671</strain>
    </source>
</reference>
<organism evidence="2 3">
    <name type="scientific">Mycolicibacterium confluentis</name>
    <dbReference type="NCBI Taxonomy" id="28047"/>
    <lineage>
        <taxon>Bacteria</taxon>
        <taxon>Bacillati</taxon>
        <taxon>Actinomycetota</taxon>
        <taxon>Actinomycetes</taxon>
        <taxon>Mycobacteriales</taxon>
        <taxon>Mycobacteriaceae</taxon>
        <taxon>Mycolicibacterium</taxon>
    </lineage>
</organism>
<accession>A0A7I7XYQ8</accession>
<dbReference type="AlphaFoldDB" id="A0A7I7XYQ8"/>
<reference evidence="2" key="2">
    <citation type="submission" date="2020-02" db="EMBL/GenBank/DDBJ databases">
        <authorList>
            <person name="Matsumoto Y."/>
            <person name="Motooka D."/>
            <person name="Nakamura S."/>
        </authorList>
    </citation>
    <scope>NUCLEOTIDE SEQUENCE</scope>
    <source>
        <strain evidence="2">JCM 13671</strain>
    </source>
</reference>
<proteinExistence type="predicted"/>
<gene>
    <name evidence="2" type="primary">lpqA</name>
    <name evidence="2" type="ORF">MCNF_30320</name>
</gene>
<dbReference type="PROSITE" id="PS51257">
    <property type="entry name" value="PROKAR_LIPOPROTEIN"/>
    <property type="match status" value="1"/>
</dbReference>
<protein>
    <submittedName>
        <fullName evidence="2">Sensor domain-containing protein</fullName>
    </submittedName>
</protein>
<dbReference type="Pfam" id="PF14032">
    <property type="entry name" value="PknH_C"/>
    <property type="match status" value="1"/>
</dbReference>